<protein>
    <recommendedName>
        <fullName evidence="2">TUG ubiquitin-like domain-containing protein</fullName>
    </recommendedName>
</protein>
<feature type="region of interest" description="Disordered" evidence="1">
    <location>
        <begin position="234"/>
        <end position="300"/>
    </location>
</feature>
<dbReference type="Gene3D" id="3.10.20.90">
    <property type="entry name" value="Phosphatidylinositol 3-kinase Catalytic Subunit, Chain A, domain 1"/>
    <property type="match status" value="1"/>
</dbReference>
<reference evidence="3" key="2">
    <citation type="submission" date="2023-05" db="EMBL/GenBank/DDBJ databases">
        <authorList>
            <consortium name="Lawrence Berkeley National Laboratory"/>
            <person name="Steindorff A."/>
            <person name="Hensen N."/>
            <person name="Bonometti L."/>
            <person name="Westerberg I."/>
            <person name="Brannstrom I.O."/>
            <person name="Guillou S."/>
            <person name="Cros-Aarteil S."/>
            <person name="Calhoun S."/>
            <person name="Haridas S."/>
            <person name="Kuo A."/>
            <person name="Mondo S."/>
            <person name="Pangilinan J."/>
            <person name="Riley R."/>
            <person name="Labutti K."/>
            <person name="Andreopoulos B."/>
            <person name="Lipzen A."/>
            <person name="Chen C."/>
            <person name="Yanf M."/>
            <person name="Daum C."/>
            <person name="Ng V."/>
            <person name="Clum A."/>
            <person name="Ohm R."/>
            <person name="Martin F."/>
            <person name="Silar P."/>
            <person name="Natvig D."/>
            <person name="Lalanne C."/>
            <person name="Gautier V."/>
            <person name="Ament-Velasquez S.L."/>
            <person name="Kruys A."/>
            <person name="Hutchinson M.I."/>
            <person name="Powell A.J."/>
            <person name="Barry K."/>
            <person name="Miller A.N."/>
            <person name="Grigoriev I.V."/>
            <person name="Debuchy R."/>
            <person name="Gladieux P."/>
            <person name="Thoren M.H."/>
            <person name="Johannesson H."/>
        </authorList>
    </citation>
    <scope>NUCLEOTIDE SEQUENCE</scope>
    <source>
        <strain evidence="3">CBS 508.74</strain>
    </source>
</reference>
<evidence type="ECO:0000313" key="4">
    <source>
        <dbReference type="Proteomes" id="UP001302812"/>
    </source>
</evidence>
<dbReference type="RefSeq" id="XP_064674022.1">
    <property type="nucleotide sequence ID" value="XM_064818477.1"/>
</dbReference>
<name>A0AAN6YWL2_9PEZI</name>
<dbReference type="SUPFAM" id="SSF54236">
    <property type="entry name" value="Ubiquitin-like"/>
    <property type="match status" value="2"/>
</dbReference>
<gene>
    <name evidence="3" type="ORF">N656DRAFT_826293</name>
</gene>
<dbReference type="InterPro" id="IPR021569">
    <property type="entry name" value="TUG-UBL1"/>
</dbReference>
<dbReference type="EMBL" id="MU853333">
    <property type="protein sequence ID" value="KAK4116452.1"/>
    <property type="molecule type" value="Genomic_DNA"/>
</dbReference>
<keyword evidence="4" id="KW-1185">Reference proteome</keyword>
<dbReference type="GO" id="GO:0012506">
    <property type="term" value="C:vesicle membrane"/>
    <property type="evidence" value="ECO:0007669"/>
    <property type="project" value="TreeGrafter"/>
</dbReference>
<evidence type="ECO:0000313" key="3">
    <source>
        <dbReference type="EMBL" id="KAK4116452.1"/>
    </source>
</evidence>
<dbReference type="AlphaFoldDB" id="A0AAN6YWL2"/>
<comment type="caution">
    <text evidence="3">The sequence shown here is derived from an EMBL/GenBank/DDBJ whole genome shotgun (WGS) entry which is preliminary data.</text>
</comment>
<dbReference type="Pfam" id="PF11470">
    <property type="entry name" value="TUG-UBL1"/>
    <property type="match status" value="1"/>
</dbReference>
<feature type="compositionally biased region" description="Basic and acidic residues" evidence="1">
    <location>
        <begin position="479"/>
        <end position="492"/>
    </location>
</feature>
<feature type="region of interest" description="Disordered" evidence="1">
    <location>
        <begin position="459"/>
        <end position="504"/>
    </location>
</feature>
<feature type="domain" description="TUG ubiquitin-like" evidence="2">
    <location>
        <begin position="8"/>
        <end position="51"/>
    </location>
</feature>
<dbReference type="Proteomes" id="UP001302812">
    <property type="component" value="Unassembled WGS sequence"/>
</dbReference>
<proteinExistence type="predicted"/>
<dbReference type="GO" id="GO:0005634">
    <property type="term" value="C:nucleus"/>
    <property type="evidence" value="ECO:0007669"/>
    <property type="project" value="TreeGrafter"/>
</dbReference>
<reference evidence="3" key="1">
    <citation type="journal article" date="2023" name="Mol. Phylogenet. Evol.">
        <title>Genome-scale phylogeny and comparative genomics of the fungal order Sordariales.</title>
        <authorList>
            <person name="Hensen N."/>
            <person name="Bonometti L."/>
            <person name="Westerberg I."/>
            <person name="Brannstrom I.O."/>
            <person name="Guillou S."/>
            <person name="Cros-Aarteil S."/>
            <person name="Calhoun S."/>
            <person name="Haridas S."/>
            <person name="Kuo A."/>
            <person name="Mondo S."/>
            <person name="Pangilinan J."/>
            <person name="Riley R."/>
            <person name="LaButti K."/>
            <person name="Andreopoulos B."/>
            <person name="Lipzen A."/>
            <person name="Chen C."/>
            <person name="Yan M."/>
            <person name="Daum C."/>
            <person name="Ng V."/>
            <person name="Clum A."/>
            <person name="Steindorff A."/>
            <person name="Ohm R.A."/>
            <person name="Martin F."/>
            <person name="Silar P."/>
            <person name="Natvig D.O."/>
            <person name="Lalanne C."/>
            <person name="Gautier V."/>
            <person name="Ament-Velasquez S.L."/>
            <person name="Kruys A."/>
            <person name="Hutchinson M.I."/>
            <person name="Powell A.J."/>
            <person name="Barry K."/>
            <person name="Miller A.N."/>
            <person name="Grigoriev I.V."/>
            <person name="Debuchy R."/>
            <person name="Gladieux P."/>
            <person name="Hiltunen Thoren M."/>
            <person name="Johannesson H."/>
        </authorList>
    </citation>
    <scope>NUCLEOTIDE SEQUENCE</scope>
    <source>
        <strain evidence="3">CBS 508.74</strain>
    </source>
</reference>
<dbReference type="PANTHER" id="PTHR46467:SF1">
    <property type="entry name" value="TETHER CONTAINING UBX DOMAIN FOR GLUT4"/>
    <property type="match status" value="1"/>
</dbReference>
<accession>A0AAN6YWL2</accession>
<dbReference type="GO" id="GO:0005737">
    <property type="term" value="C:cytoplasm"/>
    <property type="evidence" value="ECO:0007669"/>
    <property type="project" value="TreeGrafter"/>
</dbReference>
<dbReference type="GeneID" id="89942603"/>
<feature type="compositionally biased region" description="Low complexity" evidence="1">
    <location>
        <begin position="291"/>
        <end position="300"/>
    </location>
</feature>
<dbReference type="GO" id="GO:0006886">
    <property type="term" value="P:intracellular protein transport"/>
    <property type="evidence" value="ECO:0007669"/>
    <property type="project" value="TreeGrafter"/>
</dbReference>
<evidence type="ECO:0000256" key="1">
    <source>
        <dbReference type="SAM" id="MobiDB-lite"/>
    </source>
</evidence>
<dbReference type="PANTHER" id="PTHR46467">
    <property type="entry name" value="TETHER CONTAINING UBX DOMAIN FOR GLUT4"/>
    <property type="match status" value="1"/>
</dbReference>
<sequence length="504" mass="55246">MAAHVEVISTDLRRVKIKVTPGTYMVDVLGEACRKFNLNSDKYELKYVTTPTLLSTAAANMNRYKQKLVDLAGPFRTSGLGPGAKLELVQKSKSASVVSIALDVNGQRYTKKLPSDMTLWKVLRQFETAEAGLNITDRGVPKGTNSGQLYYEAPVVNIMNREYSALEDLQKSLSQCGVSSGSIALRVSFRLTDTTLFEAMKKIGQYLNEVDPEQPKVEENKPPTAPPALAAIRTDATPAKETPNAENEIGTAEEATRVATIEPSAGPERPDQPPPEAAVDADPLQPIGVFSAPSSSTPAAARIHEDDEVYEPTIAHAQLRQQHLQQRAQNTRLKSDAELAAEAAEEAARLAKITRVEVKVRFPDQTSAVWTVTPEETGAFLYQAIRSLMAHPTQPFKLIIPGPKTLIQEDDKRLIAGYRLKGREMLHLLWDDSVPHTLRNGPFLKNSVASKAQEVVIPEIPQDTADEEADAAGPSNRPVKKEKSGMDPEAVKKKLSNFLRLSKK</sequence>
<dbReference type="CDD" id="cd17075">
    <property type="entry name" value="UBX1_UBXN9"/>
    <property type="match status" value="1"/>
</dbReference>
<evidence type="ECO:0000259" key="2">
    <source>
        <dbReference type="Pfam" id="PF11470"/>
    </source>
</evidence>
<organism evidence="3 4">
    <name type="scientific">Canariomyces notabilis</name>
    <dbReference type="NCBI Taxonomy" id="2074819"/>
    <lineage>
        <taxon>Eukaryota</taxon>
        <taxon>Fungi</taxon>
        <taxon>Dikarya</taxon>
        <taxon>Ascomycota</taxon>
        <taxon>Pezizomycotina</taxon>
        <taxon>Sordariomycetes</taxon>
        <taxon>Sordariomycetidae</taxon>
        <taxon>Sordariales</taxon>
        <taxon>Chaetomiaceae</taxon>
        <taxon>Canariomyces</taxon>
    </lineage>
</organism>
<dbReference type="InterPro" id="IPR029071">
    <property type="entry name" value="Ubiquitin-like_domsf"/>
</dbReference>
<dbReference type="InterPro" id="IPR059238">
    <property type="entry name" value="UBX1_UBXN9"/>
</dbReference>